<accession>A0A165VQG2</accession>
<organism evidence="2 3">
    <name type="scientific">Neolentinus lepideus HHB14362 ss-1</name>
    <dbReference type="NCBI Taxonomy" id="1314782"/>
    <lineage>
        <taxon>Eukaryota</taxon>
        <taxon>Fungi</taxon>
        <taxon>Dikarya</taxon>
        <taxon>Basidiomycota</taxon>
        <taxon>Agaricomycotina</taxon>
        <taxon>Agaricomycetes</taxon>
        <taxon>Gloeophyllales</taxon>
        <taxon>Gloeophyllaceae</taxon>
        <taxon>Neolentinus</taxon>
    </lineage>
</organism>
<evidence type="ECO:0000313" key="3">
    <source>
        <dbReference type="Proteomes" id="UP000076761"/>
    </source>
</evidence>
<dbReference type="EMBL" id="KV425552">
    <property type="protein sequence ID" value="KZT30029.1"/>
    <property type="molecule type" value="Genomic_DNA"/>
</dbReference>
<dbReference type="SUPFAM" id="SSF52047">
    <property type="entry name" value="RNI-like"/>
    <property type="match status" value="1"/>
</dbReference>
<dbReference type="InParanoid" id="A0A165VQG2"/>
<dbReference type="InterPro" id="IPR036047">
    <property type="entry name" value="F-box-like_dom_sf"/>
</dbReference>
<name>A0A165VQG2_9AGAM</name>
<feature type="domain" description="F-box" evidence="1">
    <location>
        <begin position="52"/>
        <end position="105"/>
    </location>
</feature>
<protein>
    <recommendedName>
        <fullName evidence="1">F-box domain-containing protein</fullName>
    </recommendedName>
</protein>
<dbReference type="Proteomes" id="UP000076761">
    <property type="component" value="Unassembled WGS sequence"/>
</dbReference>
<reference evidence="2 3" key="1">
    <citation type="journal article" date="2016" name="Mol. Biol. Evol.">
        <title>Comparative Genomics of Early-Diverging Mushroom-Forming Fungi Provides Insights into the Origins of Lignocellulose Decay Capabilities.</title>
        <authorList>
            <person name="Nagy L.G."/>
            <person name="Riley R."/>
            <person name="Tritt A."/>
            <person name="Adam C."/>
            <person name="Daum C."/>
            <person name="Floudas D."/>
            <person name="Sun H."/>
            <person name="Yadav J.S."/>
            <person name="Pangilinan J."/>
            <person name="Larsson K.H."/>
            <person name="Matsuura K."/>
            <person name="Barry K."/>
            <person name="Labutti K."/>
            <person name="Kuo R."/>
            <person name="Ohm R.A."/>
            <person name="Bhattacharya S.S."/>
            <person name="Shirouzu T."/>
            <person name="Yoshinaga Y."/>
            <person name="Martin F.M."/>
            <person name="Grigoriev I.V."/>
            <person name="Hibbett D.S."/>
        </authorList>
    </citation>
    <scope>NUCLEOTIDE SEQUENCE [LARGE SCALE GENOMIC DNA]</scope>
    <source>
        <strain evidence="2 3">HHB14362 ss-1</strain>
    </source>
</reference>
<keyword evidence="3" id="KW-1185">Reference proteome</keyword>
<evidence type="ECO:0000313" key="2">
    <source>
        <dbReference type="EMBL" id="KZT30029.1"/>
    </source>
</evidence>
<evidence type="ECO:0000259" key="1">
    <source>
        <dbReference type="Pfam" id="PF12937"/>
    </source>
</evidence>
<dbReference type="InterPro" id="IPR032675">
    <property type="entry name" value="LRR_dom_sf"/>
</dbReference>
<dbReference type="AlphaFoldDB" id="A0A165VQG2"/>
<gene>
    <name evidence="2" type="ORF">NEOLEDRAFT_301036</name>
</gene>
<proteinExistence type="predicted"/>
<sequence>MDYCHAEQNSLDIEVCSSVALGSVSLENGLGSDTVEYYTTRDPLAGPGSPANRLPVELLLMIFLHCIRAPLPPTLGPRFTPMVLSHVCRRWRQCACTSSALWRHMAVVDSVDSVDSDDILVGASPNLRKLTGLTFLLQEFVPRAGDCLLDLLSFVVDYDTPDSFEACLQTWRECLPRCRSLHFKVTETLRRKLFEPPVQLPSLESLSFGLPLGFHDSVLSLDNVVAPRLTHISLQDIGYRTSVVLERFYPRLTVLELQSVSYSSSLIGVLQRCQSLMHLTLDTLDVTAPVSATLSLAHLRIVNFVVQDELEVFPILLSFRFPGLRSLGITARQLPPMMARNFMPCSRVSLPCWNSRSASIIPKCR</sequence>
<dbReference type="STRING" id="1314782.A0A165VQG2"/>
<dbReference type="SUPFAM" id="SSF81383">
    <property type="entry name" value="F-box domain"/>
    <property type="match status" value="1"/>
</dbReference>
<dbReference type="Pfam" id="PF12937">
    <property type="entry name" value="F-box-like"/>
    <property type="match status" value="1"/>
</dbReference>
<dbReference type="InterPro" id="IPR001810">
    <property type="entry name" value="F-box_dom"/>
</dbReference>
<dbReference type="OrthoDB" id="3016965at2759"/>
<dbReference type="Gene3D" id="3.80.10.10">
    <property type="entry name" value="Ribonuclease Inhibitor"/>
    <property type="match status" value="1"/>
</dbReference>